<name>A0AAN7BBC6_9PEZI</name>
<dbReference type="InterPro" id="IPR002401">
    <property type="entry name" value="Cyt_P450_E_grp-I"/>
</dbReference>
<evidence type="ECO:0000256" key="2">
    <source>
        <dbReference type="ARBA" id="ARBA00022617"/>
    </source>
</evidence>
<keyword evidence="3" id="KW-0479">Metal-binding</keyword>
<reference evidence="6" key="2">
    <citation type="submission" date="2023-05" db="EMBL/GenBank/DDBJ databases">
        <authorList>
            <consortium name="Lawrence Berkeley National Laboratory"/>
            <person name="Steindorff A."/>
            <person name="Hensen N."/>
            <person name="Bonometti L."/>
            <person name="Westerberg I."/>
            <person name="Brannstrom I.O."/>
            <person name="Guillou S."/>
            <person name="Cros-Aarteil S."/>
            <person name="Calhoun S."/>
            <person name="Haridas S."/>
            <person name="Kuo A."/>
            <person name="Mondo S."/>
            <person name="Pangilinan J."/>
            <person name="Riley R."/>
            <person name="Labutti K."/>
            <person name="Andreopoulos B."/>
            <person name="Lipzen A."/>
            <person name="Chen C."/>
            <person name="Yanf M."/>
            <person name="Daum C."/>
            <person name="Ng V."/>
            <person name="Clum A."/>
            <person name="Ohm R."/>
            <person name="Martin F."/>
            <person name="Silar P."/>
            <person name="Natvig D."/>
            <person name="Lalanne C."/>
            <person name="Gautier V."/>
            <person name="Ament-Velasquez S.L."/>
            <person name="Kruys A."/>
            <person name="Hutchinson M.I."/>
            <person name="Powell A.J."/>
            <person name="Barry K."/>
            <person name="Miller A.N."/>
            <person name="Grigoriev I.V."/>
            <person name="Debuchy R."/>
            <person name="Gladieux P."/>
            <person name="Thoren M.H."/>
            <person name="Johannesson H."/>
        </authorList>
    </citation>
    <scope>NUCLEOTIDE SEQUENCE</scope>
    <source>
        <strain evidence="6">PSN293</strain>
    </source>
</reference>
<dbReference type="EMBL" id="MU858088">
    <property type="protein sequence ID" value="KAK4214750.1"/>
    <property type="molecule type" value="Genomic_DNA"/>
</dbReference>
<dbReference type="Pfam" id="PF00067">
    <property type="entry name" value="p450"/>
    <property type="match status" value="1"/>
</dbReference>
<evidence type="ECO:0000313" key="6">
    <source>
        <dbReference type="EMBL" id="KAK4214750.1"/>
    </source>
</evidence>
<gene>
    <name evidence="6" type="ORF">QBC37DRAFT_420421</name>
</gene>
<protein>
    <submittedName>
        <fullName evidence="6">Cytochrome protein</fullName>
    </submittedName>
</protein>
<organism evidence="6 7">
    <name type="scientific">Rhypophila decipiens</name>
    <dbReference type="NCBI Taxonomy" id="261697"/>
    <lineage>
        <taxon>Eukaryota</taxon>
        <taxon>Fungi</taxon>
        <taxon>Dikarya</taxon>
        <taxon>Ascomycota</taxon>
        <taxon>Pezizomycotina</taxon>
        <taxon>Sordariomycetes</taxon>
        <taxon>Sordariomycetidae</taxon>
        <taxon>Sordariales</taxon>
        <taxon>Naviculisporaceae</taxon>
        <taxon>Rhypophila</taxon>
    </lineage>
</organism>
<keyword evidence="5" id="KW-0408">Iron</keyword>
<dbReference type="GO" id="GO:0005506">
    <property type="term" value="F:iron ion binding"/>
    <property type="evidence" value="ECO:0007669"/>
    <property type="project" value="InterPro"/>
</dbReference>
<dbReference type="GO" id="GO:0004497">
    <property type="term" value="F:monooxygenase activity"/>
    <property type="evidence" value="ECO:0007669"/>
    <property type="project" value="InterPro"/>
</dbReference>
<evidence type="ECO:0000256" key="1">
    <source>
        <dbReference type="ARBA" id="ARBA00010617"/>
    </source>
</evidence>
<dbReference type="Gene3D" id="1.10.630.10">
    <property type="entry name" value="Cytochrome P450"/>
    <property type="match status" value="1"/>
</dbReference>
<keyword evidence="7" id="KW-1185">Reference proteome</keyword>
<dbReference type="PRINTS" id="PR00463">
    <property type="entry name" value="EP450I"/>
</dbReference>
<sequence length="497" mass="56065">METYNYVLAGAVGLFITLILRTASRGPLAHIPGPWYTKFTSWPLKFYWLLGKKAAYVHRLHAKYGPVVRITPDEADLCDVSAKQTIYSTKETYVKTSFYDKLTGWNEGLFSTRNIDTHRHLRRLLSGPMSDNSLRTVEPLVRRRVDLTIHRMVESMQTKGFVDVFHWAFLMTSDIIGELSFGESFGNLEAGTKGQYLNDVLNIGWAGGICVAFPWLFQYRLLTAMTTVIPAVRSVLVSIRRITQYAHESLARYRRLVDEDPVNVKPTLFTKLFKAGEKEALSFEMITQSARTYLVAGSDTTANTLTYLIWSVCKDQAIRDKLVAELTTKLPETNTFSDADVRQLPYLNCVIEEALRLYTAVPSALPRAVPAQGAELAGYWFPGGVTVASQAYSLHRDPAIYPKPYKFDPERWTEGRATKLMKDASLAWGGGSRSEFSRHGVISGNNANHTARAWNSLHWYAFGQDRNSSEYDSFLSHVPQGNGIHRRGYVRQGYGDP</sequence>
<dbReference type="PANTHER" id="PTHR24305:SF96">
    <property type="entry name" value="CYTOCHROME P450 MONOOXYGENASE STCB-RELATED"/>
    <property type="match status" value="1"/>
</dbReference>
<accession>A0AAN7BBC6</accession>
<proteinExistence type="inferred from homology"/>
<dbReference type="AlphaFoldDB" id="A0AAN7BBC6"/>
<keyword evidence="4" id="KW-0560">Oxidoreductase</keyword>
<evidence type="ECO:0000256" key="5">
    <source>
        <dbReference type="ARBA" id="ARBA00023004"/>
    </source>
</evidence>
<dbReference type="Proteomes" id="UP001301769">
    <property type="component" value="Unassembled WGS sequence"/>
</dbReference>
<comment type="caution">
    <text evidence="6">The sequence shown here is derived from an EMBL/GenBank/DDBJ whole genome shotgun (WGS) entry which is preliminary data.</text>
</comment>
<dbReference type="PANTHER" id="PTHR24305">
    <property type="entry name" value="CYTOCHROME P450"/>
    <property type="match status" value="1"/>
</dbReference>
<dbReference type="GO" id="GO:0020037">
    <property type="term" value="F:heme binding"/>
    <property type="evidence" value="ECO:0007669"/>
    <property type="project" value="InterPro"/>
</dbReference>
<dbReference type="InterPro" id="IPR050121">
    <property type="entry name" value="Cytochrome_P450_monoxygenase"/>
</dbReference>
<comment type="similarity">
    <text evidence="1">Belongs to the cytochrome P450 family.</text>
</comment>
<dbReference type="InterPro" id="IPR001128">
    <property type="entry name" value="Cyt_P450"/>
</dbReference>
<dbReference type="InterPro" id="IPR036396">
    <property type="entry name" value="Cyt_P450_sf"/>
</dbReference>
<evidence type="ECO:0000256" key="4">
    <source>
        <dbReference type="ARBA" id="ARBA00023002"/>
    </source>
</evidence>
<reference evidence="6" key="1">
    <citation type="journal article" date="2023" name="Mol. Phylogenet. Evol.">
        <title>Genome-scale phylogeny and comparative genomics of the fungal order Sordariales.</title>
        <authorList>
            <person name="Hensen N."/>
            <person name="Bonometti L."/>
            <person name="Westerberg I."/>
            <person name="Brannstrom I.O."/>
            <person name="Guillou S."/>
            <person name="Cros-Aarteil S."/>
            <person name="Calhoun S."/>
            <person name="Haridas S."/>
            <person name="Kuo A."/>
            <person name="Mondo S."/>
            <person name="Pangilinan J."/>
            <person name="Riley R."/>
            <person name="LaButti K."/>
            <person name="Andreopoulos B."/>
            <person name="Lipzen A."/>
            <person name="Chen C."/>
            <person name="Yan M."/>
            <person name="Daum C."/>
            <person name="Ng V."/>
            <person name="Clum A."/>
            <person name="Steindorff A."/>
            <person name="Ohm R.A."/>
            <person name="Martin F."/>
            <person name="Silar P."/>
            <person name="Natvig D.O."/>
            <person name="Lalanne C."/>
            <person name="Gautier V."/>
            <person name="Ament-Velasquez S.L."/>
            <person name="Kruys A."/>
            <person name="Hutchinson M.I."/>
            <person name="Powell A.J."/>
            <person name="Barry K."/>
            <person name="Miller A.N."/>
            <person name="Grigoriev I.V."/>
            <person name="Debuchy R."/>
            <person name="Gladieux P."/>
            <person name="Hiltunen Thoren M."/>
            <person name="Johannesson H."/>
        </authorList>
    </citation>
    <scope>NUCLEOTIDE SEQUENCE</scope>
    <source>
        <strain evidence="6">PSN293</strain>
    </source>
</reference>
<evidence type="ECO:0000256" key="3">
    <source>
        <dbReference type="ARBA" id="ARBA00022723"/>
    </source>
</evidence>
<keyword evidence="2" id="KW-0349">Heme</keyword>
<dbReference type="SUPFAM" id="SSF48264">
    <property type="entry name" value="Cytochrome P450"/>
    <property type="match status" value="1"/>
</dbReference>
<dbReference type="GO" id="GO:0016705">
    <property type="term" value="F:oxidoreductase activity, acting on paired donors, with incorporation or reduction of molecular oxygen"/>
    <property type="evidence" value="ECO:0007669"/>
    <property type="project" value="InterPro"/>
</dbReference>
<evidence type="ECO:0000313" key="7">
    <source>
        <dbReference type="Proteomes" id="UP001301769"/>
    </source>
</evidence>